<dbReference type="InterPro" id="IPR009057">
    <property type="entry name" value="Homeodomain-like_sf"/>
</dbReference>
<accession>A0A5C6V820</accession>
<reference evidence="6" key="2">
    <citation type="submission" date="2019-08" db="EMBL/GenBank/DDBJ databases">
        <authorList>
            <person name="Im W.-T."/>
        </authorList>
    </citation>
    <scope>NUCLEOTIDE SEQUENCE</scope>
    <source>
        <strain evidence="6">NF 2-5-3</strain>
    </source>
</reference>
<evidence type="ECO:0000256" key="3">
    <source>
        <dbReference type="ARBA" id="ARBA00023163"/>
    </source>
</evidence>
<dbReference type="SMART" id="SM00342">
    <property type="entry name" value="HTH_ARAC"/>
    <property type="match status" value="1"/>
</dbReference>
<dbReference type="Pfam" id="PF01965">
    <property type="entry name" value="DJ-1_PfpI"/>
    <property type="match status" value="1"/>
</dbReference>
<keyword evidence="3" id="KW-0804">Transcription</keyword>
<dbReference type="InterPro" id="IPR052158">
    <property type="entry name" value="INH-QAR"/>
</dbReference>
<dbReference type="GO" id="GO:0043565">
    <property type="term" value="F:sequence-specific DNA binding"/>
    <property type="evidence" value="ECO:0007669"/>
    <property type="project" value="InterPro"/>
</dbReference>
<dbReference type="SUPFAM" id="SSF46689">
    <property type="entry name" value="Homeodomain-like"/>
    <property type="match status" value="2"/>
</dbReference>
<dbReference type="PROSITE" id="PS01124">
    <property type="entry name" value="HTH_ARAC_FAMILY_2"/>
    <property type="match status" value="1"/>
</dbReference>
<dbReference type="InterPro" id="IPR002818">
    <property type="entry name" value="DJ-1/PfpI"/>
</dbReference>
<dbReference type="GO" id="GO:0003700">
    <property type="term" value="F:DNA-binding transcription factor activity"/>
    <property type="evidence" value="ECO:0007669"/>
    <property type="project" value="InterPro"/>
</dbReference>
<dbReference type="Gene3D" id="1.10.10.60">
    <property type="entry name" value="Homeodomain-like"/>
    <property type="match status" value="2"/>
</dbReference>
<keyword evidence="2" id="KW-0238">DNA-binding</keyword>
<name>A0A5C6V820_9BURK</name>
<dbReference type="PANTHER" id="PTHR43130:SF3">
    <property type="entry name" value="HTH-TYPE TRANSCRIPTIONAL REGULATOR RV1931C"/>
    <property type="match status" value="1"/>
</dbReference>
<evidence type="ECO:0000256" key="1">
    <source>
        <dbReference type="ARBA" id="ARBA00023015"/>
    </source>
</evidence>
<sequence>MIAFANAIEVLRIANYVEGHEWYRWTVYTVDGSLAVPSNGVVARAAQPFDHRDGLPDVLIVCGGMDVRQAASASLRAILRSAAQQGVVLGGVCSGVFALLAAGLMEGHRCAVHWEDVAALAAEFPHVQITDEIFVLDRDRITCASGAAPVDMMLNLVAGEIGAACAAQVSRYLCVDRIRAPNERQISPVSARLGGIRSELVELVELMEANVEEPLSSTDLARLIGVSDRHMQRMFREQLGRSPAEYYLTIRLKCARSLLLTSAAEIRAISSKCGFKSACSFSKAYRREFGHTPSGERRGG</sequence>
<dbReference type="Proteomes" id="UP000321776">
    <property type="component" value="Unassembled WGS sequence"/>
</dbReference>
<dbReference type="InterPro" id="IPR018062">
    <property type="entry name" value="HTH_AraC-typ_CS"/>
</dbReference>
<dbReference type="InterPro" id="IPR018060">
    <property type="entry name" value="HTH_AraC"/>
</dbReference>
<dbReference type="Gene3D" id="3.40.50.880">
    <property type="match status" value="1"/>
</dbReference>
<reference evidence="5 8" key="3">
    <citation type="submission" date="2024-01" db="EMBL/GenBank/DDBJ databases">
        <title>The diversity of rhizobia nodulating Mimosa spp. in eleven states of Brazil covering several biomes is determined by host plant, location, and edaphic factors.</title>
        <authorList>
            <person name="Rouws L."/>
            <person name="Barauna A."/>
            <person name="Beukes C."/>
            <person name="De Faria S.M."/>
            <person name="Gross E."/>
            <person name="Dos Reis Junior F.B."/>
            <person name="Simon M."/>
            <person name="Maluk M."/>
            <person name="Odee D.W."/>
            <person name="Kenicer G."/>
            <person name="Young J.P.W."/>
            <person name="Reis V.M."/>
            <person name="Zilli J."/>
            <person name="James E.K."/>
        </authorList>
    </citation>
    <scope>NUCLEOTIDE SEQUENCE [LARGE SCALE GENOMIC DNA]</scope>
    <source>
        <strain evidence="5 8">JPY530</strain>
    </source>
</reference>
<dbReference type="RefSeq" id="WP_081767712.1">
    <property type="nucleotide sequence ID" value="NZ_JAZHFZ010000006.1"/>
</dbReference>
<dbReference type="PANTHER" id="PTHR43130">
    <property type="entry name" value="ARAC-FAMILY TRANSCRIPTIONAL REGULATOR"/>
    <property type="match status" value="1"/>
</dbReference>
<dbReference type="PROSITE" id="PS00041">
    <property type="entry name" value="HTH_ARAC_FAMILY_1"/>
    <property type="match status" value="1"/>
</dbReference>
<feature type="domain" description="HTH araC/xylS-type" evidence="4">
    <location>
        <begin position="201"/>
        <end position="299"/>
    </location>
</feature>
<dbReference type="SUPFAM" id="SSF52317">
    <property type="entry name" value="Class I glutamine amidotransferase-like"/>
    <property type="match status" value="1"/>
</dbReference>
<evidence type="ECO:0000313" key="7">
    <source>
        <dbReference type="Proteomes" id="UP000321776"/>
    </source>
</evidence>
<evidence type="ECO:0000313" key="8">
    <source>
        <dbReference type="Proteomes" id="UP001481677"/>
    </source>
</evidence>
<dbReference type="Proteomes" id="UP001481677">
    <property type="component" value="Unassembled WGS sequence"/>
</dbReference>
<reference evidence="6 7" key="1">
    <citation type="journal article" date="2018" name="Int. J. Syst. Evol. Microbiol.">
        <title>Paraburkholderia azotifigens sp. nov., a nitrogen-fixing bacterium isolated from paddy soil.</title>
        <authorList>
            <person name="Choi G.M."/>
            <person name="Im W.T."/>
        </authorList>
    </citation>
    <scope>NUCLEOTIDE SEQUENCE [LARGE SCALE GENOMIC DNA]</scope>
    <source>
        <strain evidence="6 7">NF 2-5-3</strain>
    </source>
</reference>
<dbReference type="EMBL" id="VOQS01000005">
    <property type="protein sequence ID" value="TXC81189.1"/>
    <property type="molecule type" value="Genomic_DNA"/>
</dbReference>
<dbReference type="EMBL" id="JAZHGA010000007">
    <property type="protein sequence ID" value="MEM5340504.1"/>
    <property type="molecule type" value="Genomic_DNA"/>
</dbReference>
<evidence type="ECO:0000313" key="5">
    <source>
        <dbReference type="EMBL" id="MEM5340504.1"/>
    </source>
</evidence>
<gene>
    <name evidence="6" type="ORF">FRZ40_35890</name>
    <name evidence="5" type="ORF">V4C56_12820</name>
</gene>
<protein>
    <submittedName>
        <fullName evidence="6">GlxA family transcriptional regulator</fullName>
    </submittedName>
</protein>
<dbReference type="Pfam" id="PF12833">
    <property type="entry name" value="HTH_18"/>
    <property type="match status" value="1"/>
</dbReference>
<keyword evidence="8" id="KW-1185">Reference proteome</keyword>
<keyword evidence="1" id="KW-0805">Transcription regulation</keyword>
<evidence type="ECO:0000313" key="6">
    <source>
        <dbReference type="EMBL" id="TXC81189.1"/>
    </source>
</evidence>
<comment type="caution">
    <text evidence="6">The sequence shown here is derived from an EMBL/GenBank/DDBJ whole genome shotgun (WGS) entry which is preliminary data.</text>
</comment>
<organism evidence="6 7">
    <name type="scientific">Paraburkholderia azotifigens</name>
    <dbReference type="NCBI Taxonomy" id="2057004"/>
    <lineage>
        <taxon>Bacteria</taxon>
        <taxon>Pseudomonadati</taxon>
        <taxon>Pseudomonadota</taxon>
        <taxon>Betaproteobacteria</taxon>
        <taxon>Burkholderiales</taxon>
        <taxon>Burkholderiaceae</taxon>
        <taxon>Paraburkholderia</taxon>
    </lineage>
</organism>
<evidence type="ECO:0000259" key="4">
    <source>
        <dbReference type="PROSITE" id="PS01124"/>
    </source>
</evidence>
<evidence type="ECO:0000256" key="2">
    <source>
        <dbReference type="ARBA" id="ARBA00023125"/>
    </source>
</evidence>
<dbReference type="AlphaFoldDB" id="A0A5C6V820"/>
<dbReference type="InterPro" id="IPR029062">
    <property type="entry name" value="Class_I_gatase-like"/>
</dbReference>
<dbReference type="CDD" id="cd03136">
    <property type="entry name" value="GATase1_AraC_ArgR_like"/>
    <property type="match status" value="1"/>
</dbReference>
<proteinExistence type="predicted"/>